<name>A0A975J1N7_9BACT</name>
<dbReference type="InterPro" id="IPR018087">
    <property type="entry name" value="Glyco_hydro_5_CS"/>
</dbReference>
<dbReference type="GO" id="GO:0009986">
    <property type="term" value="C:cell surface"/>
    <property type="evidence" value="ECO:0007669"/>
    <property type="project" value="TreeGrafter"/>
</dbReference>
<dbReference type="InterPro" id="IPR001547">
    <property type="entry name" value="Glyco_hydro_5"/>
</dbReference>
<dbReference type="EMBL" id="CP073100">
    <property type="protein sequence ID" value="QUE52352.1"/>
    <property type="molecule type" value="Genomic_DNA"/>
</dbReference>
<dbReference type="AlphaFoldDB" id="A0A975J1N7"/>
<organism evidence="6 7">
    <name type="scientific">Luteolibacter ambystomatis</name>
    <dbReference type="NCBI Taxonomy" id="2824561"/>
    <lineage>
        <taxon>Bacteria</taxon>
        <taxon>Pseudomonadati</taxon>
        <taxon>Verrucomicrobiota</taxon>
        <taxon>Verrucomicrobiia</taxon>
        <taxon>Verrucomicrobiales</taxon>
        <taxon>Verrucomicrobiaceae</taxon>
        <taxon>Luteolibacter</taxon>
    </lineage>
</organism>
<dbReference type="InterPro" id="IPR050386">
    <property type="entry name" value="Glycosyl_hydrolase_5"/>
</dbReference>
<dbReference type="SUPFAM" id="SSF51445">
    <property type="entry name" value="(Trans)glycosidases"/>
    <property type="match status" value="1"/>
</dbReference>
<evidence type="ECO:0000259" key="5">
    <source>
        <dbReference type="Pfam" id="PF00150"/>
    </source>
</evidence>
<dbReference type="PANTHER" id="PTHR31297:SF17">
    <property type="entry name" value="ENDOGLUCANASE"/>
    <property type="match status" value="1"/>
</dbReference>
<evidence type="ECO:0000256" key="1">
    <source>
        <dbReference type="ARBA" id="ARBA00022729"/>
    </source>
</evidence>
<dbReference type="PANTHER" id="PTHR31297">
    <property type="entry name" value="GLUCAN ENDO-1,6-BETA-GLUCOSIDASE B"/>
    <property type="match status" value="1"/>
</dbReference>
<dbReference type="Gene3D" id="3.20.20.80">
    <property type="entry name" value="Glycosidases"/>
    <property type="match status" value="1"/>
</dbReference>
<feature type="domain" description="Glycoside hydrolase family 5" evidence="5">
    <location>
        <begin position="232"/>
        <end position="528"/>
    </location>
</feature>
<evidence type="ECO:0000256" key="3">
    <source>
        <dbReference type="ARBA" id="ARBA00023295"/>
    </source>
</evidence>
<comment type="similarity">
    <text evidence="4">Belongs to the glycosyl hydrolase 5 (cellulase A) family.</text>
</comment>
<dbReference type="RefSeq" id="WP_211633257.1">
    <property type="nucleotide sequence ID" value="NZ_CP073100.1"/>
</dbReference>
<protein>
    <submittedName>
        <fullName evidence="6">Glycoside hydrolase family 5 protein</fullName>
    </submittedName>
</protein>
<dbReference type="Pfam" id="PF00150">
    <property type="entry name" value="Cellulase"/>
    <property type="match status" value="1"/>
</dbReference>
<proteinExistence type="inferred from homology"/>
<accession>A0A975J1N7</accession>
<evidence type="ECO:0000256" key="2">
    <source>
        <dbReference type="ARBA" id="ARBA00022801"/>
    </source>
</evidence>
<dbReference type="Proteomes" id="UP000676169">
    <property type="component" value="Chromosome"/>
</dbReference>
<dbReference type="InterPro" id="IPR017853">
    <property type="entry name" value="GH"/>
</dbReference>
<keyword evidence="2 4" id="KW-0378">Hydrolase</keyword>
<dbReference type="GO" id="GO:0009251">
    <property type="term" value="P:glucan catabolic process"/>
    <property type="evidence" value="ECO:0007669"/>
    <property type="project" value="TreeGrafter"/>
</dbReference>
<evidence type="ECO:0000313" key="6">
    <source>
        <dbReference type="EMBL" id="QUE52352.1"/>
    </source>
</evidence>
<evidence type="ECO:0000256" key="4">
    <source>
        <dbReference type="RuleBase" id="RU361153"/>
    </source>
</evidence>
<dbReference type="PROSITE" id="PS00659">
    <property type="entry name" value="GLYCOSYL_HYDROL_F5"/>
    <property type="match status" value="1"/>
</dbReference>
<keyword evidence="7" id="KW-1185">Reference proteome</keyword>
<dbReference type="KEGG" id="lamb:KBB96_05535"/>
<keyword evidence="1" id="KW-0732">Signal</keyword>
<keyword evidence="3 4" id="KW-0326">Glycosidase</keyword>
<dbReference type="GO" id="GO:0008422">
    <property type="term" value="F:beta-glucosidase activity"/>
    <property type="evidence" value="ECO:0007669"/>
    <property type="project" value="TreeGrafter"/>
</dbReference>
<gene>
    <name evidence="6" type="ORF">KBB96_05535</name>
</gene>
<sequence length="548" mass="61278">MIRRLLPLALVLTAAADEEFVPHTPAEARLFLRAPAEGKPLKDVRVSIGEASPGIYENSPEKRERLSDIRFPIRWWGWSECSISFIPAHDGVVELDLNGPWAEARPGILRQQEVLWDDLSATGTTIPNGDFEVTTGGKPAGWDSPWRPYPATGKWPLSSGEPLSGKSLAASWHGRPLVCQLPVKSGVTVTLKLHARAATVPGFKPPARLPRDTPAHRACALLKRGVNLGNGWEAPPGSWGVKYTIEDIDHIADEGFDHIRVPVAWHYHFGNDRIDPAFLAELEPILKHALERKLTVILNWHHFESLCKEPDKNLAAFATGWEIVARHFKDWPPRLYLELLNEPNGALDDEMLTRAHAQAITAIRKSNPSRTLLVDPPQWAGVRGLDRLVLPDGDNNIIASIHSYEPFQFTHQRASWVGFQDLRGISYPGPPPVPVSLPETLRDNAGLAAWIEAYNTRKGSDNPCTAAAFELLLDDAVAWSTYFGRPIHIGEFGCFKEADPASRERYIRDFRIAAEHRHLPWTMWDWKAGFGYWDADAGKPILRPALFR</sequence>
<reference evidence="6" key="1">
    <citation type="submission" date="2021-04" db="EMBL/GenBank/DDBJ databases">
        <title>Luteolibacter sp. 32A isolated from the skin of an Anderson's salamander (Ambystoma andersonii).</title>
        <authorList>
            <person name="Spergser J."/>
            <person name="Busse H.-J."/>
        </authorList>
    </citation>
    <scope>NUCLEOTIDE SEQUENCE</scope>
    <source>
        <strain evidence="6">32A</strain>
    </source>
</reference>
<evidence type="ECO:0000313" key="7">
    <source>
        <dbReference type="Proteomes" id="UP000676169"/>
    </source>
</evidence>
<dbReference type="GO" id="GO:0005576">
    <property type="term" value="C:extracellular region"/>
    <property type="evidence" value="ECO:0007669"/>
    <property type="project" value="TreeGrafter"/>
</dbReference>